<sequence>MTSNRQPWTSAQEVNLSKAWLHASFDENIRQLVLAYPPTSYPPPPPPPKHTHKRFKCFLFLCAPIHKPSSFGPMGFISIFLGMIGVGFGFVLGLCIGFYFFIYSNPKTDTFKDPVVKPISELDFTSMYDLMPELPHWLKNPDYDRVDWLNKFVFNMWPYLDKAICAAIKRATEPIIADYIGIGHRPLEAVTFDTLSLGSLPPTFQGVKVFETNENQLVMETAIKWAGNPNVVIDVKIWSLHFKIQLVDLQVFAVPRITLKPLVPAFPCFSNVIVSLMEKPHVDFGLKIQGGDVMSVPGLYRLVQETIKKEVAKLYLWPQILEIPILDSSLCAVKKPVGVLHVKVVQATKLMKMDILGLSDPYVKLRLSGEMLPSKKTTIKKKTLNPVWNETFKLVVKDPQTQTLQVNVYDWDKVGSHDRLGMQMVPLKILRPNETMELTLDLLKNTNIADPHKKHQRGQIMLEMTYAPFKEDHDVLSGPLTPVSGENDLGSVGATPSGAGVLLVTVQGAEDVEGAHHNNPYAMVVFRGETKKTKIVKRTRDPKWNEEFQFMLEEPPIQDKIHIEIMSRRTRMSFYSKESLGHVDISLADVVNNGRINNKFYLIDSKNGLVHVELRWRET</sequence>
<dbReference type="InterPro" id="IPR000008">
    <property type="entry name" value="C2_dom"/>
</dbReference>
<organism evidence="15 16">
    <name type="scientific">Tagetes erecta</name>
    <name type="common">African marigold</name>
    <dbReference type="NCBI Taxonomy" id="13708"/>
    <lineage>
        <taxon>Eukaryota</taxon>
        <taxon>Viridiplantae</taxon>
        <taxon>Streptophyta</taxon>
        <taxon>Embryophyta</taxon>
        <taxon>Tracheophyta</taxon>
        <taxon>Spermatophyta</taxon>
        <taxon>Magnoliopsida</taxon>
        <taxon>eudicotyledons</taxon>
        <taxon>Gunneridae</taxon>
        <taxon>Pentapetalae</taxon>
        <taxon>asterids</taxon>
        <taxon>campanulids</taxon>
        <taxon>Asterales</taxon>
        <taxon>Asteraceae</taxon>
        <taxon>Asteroideae</taxon>
        <taxon>Heliantheae alliance</taxon>
        <taxon>Tageteae</taxon>
        <taxon>Tagetes</taxon>
    </lineage>
</organism>
<reference evidence="15" key="1">
    <citation type="journal article" date="2023" name="bioRxiv">
        <title>Improved chromosome-level genome assembly for marigold (Tagetes erecta).</title>
        <authorList>
            <person name="Jiang F."/>
            <person name="Yuan L."/>
            <person name="Wang S."/>
            <person name="Wang H."/>
            <person name="Xu D."/>
            <person name="Wang A."/>
            <person name="Fan W."/>
        </authorList>
    </citation>
    <scope>NUCLEOTIDE SEQUENCE</scope>
    <source>
        <strain evidence="15">WSJ</strain>
        <tissue evidence="15">Leaf</tissue>
    </source>
</reference>
<comment type="subcellular location">
    <subcellularLocation>
        <location evidence="1">Membrane</location>
        <topology evidence="1">Single-pass membrane protein</topology>
    </subcellularLocation>
</comment>
<keyword evidence="4 12" id="KW-0812">Transmembrane</keyword>
<protein>
    <submittedName>
        <fullName evidence="15">Uncharacterized protein</fullName>
    </submittedName>
</protein>
<evidence type="ECO:0000256" key="11">
    <source>
        <dbReference type="ARBA" id="ARBA00023136"/>
    </source>
</evidence>
<dbReference type="Proteomes" id="UP001229421">
    <property type="component" value="Unassembled WGS sequence"/>
</dbReference>
<dbReference type="GO" id="GO:0016020">
    <property type="term" value="C:membrane"/>
    <property type="evidence" value="ECO:0007669"/>
    <property type="project" value="UniProtKB-SubCell"/>
</dbReference>
<evidence type="ECO:0000313" key="15">
    <source>
        <dbReference type="EMBL" id="KAK1419637.1"/>
    </source>
</evidence>
<evidence type="ECO:0000256" key="5">
    <source>
        <dbReference type="ARBA" id="ARBA00022723"/>
    </source>
</evidence>
<dbReference type="PROSITE" id="PS51847">
    <property type="entry name" value="SMP"/>
    <property type="match status" value="1"/>
</dbReference>
<dbReference type="Gene3D" id="2.60.40.150">
    <property type="entry name" value="C2 domain"/>
    <property type="match status" value="2"/>
</dbReference>
<dbReference type="PRINTS" id="PR00360">
    <property type="entry name" value="C2DOMAIN"/>
</dbReference>
<dbReference type="CDD" id="cd21677">
    <property type="entry name" value="SMP_SYT"/>
    <property type="match status" value="1"/>
</dbReference>
<keyword evidence="3" id="KW-0813">Transport</keyword>
<name>A0AAD8KFQ3_TARER</name>
<evidence type="ECO:0000256" key="10">
    <source>
        <dbReference type="ARBA" id="ARBA00023121"/>
    </source>
</evidence>
<dbReference type="GO" id="GO:0005783">
    <property type="term" value="C:endoplasmic reticulum"/>
    <property type="evidence" value="ECO:0007669"/>
    <property type="project" value="TreeGrafter"/>
</dbReference>
<dbReference type="AlphaFoldDB" id="A0AAD8KFQ3"/>
<dbReference type="Pfam" id="PF00168">
    <property type="entry name" value="C2"/>
    <property type="match status" value="2"/>
</dbReference>
<dbReference type="InterPro" id="IPR031468">
    <property type="entry name" value="SMP_LBD"/>
</dbReference>
<dbReference type="InterPro" id="IPR035892">
    <property type="entry name" value="C2_domain_sf"/>
</dbReference>
<keyword evidence="16" id="KW-1185">Reference proteome</keyword>
<dbReference type="PANTHER" id="PTHR10774">
    <property type="entry name" value="EXTENDED SYNAPTOTAGMIN-RELATED"/>
    <property type="match status" value="1"/>
</dbReference>
<dbReference type="InterPro" id="IPR045050">
    <property type="entry name" value="Synaptotagmin_plant"/>
</dbReference>
<keyword evidence="10" id="KW-0446">Lipid-binding</keyword>
<evidence type="ECO:0000256" key="2">
    <source>
        <dbReference type="ARBA" id="ARBA00006996"/>
    </source>
</evidence>
<gene>
    <name evidence="15" type="ORF">QVD17_28865</name>
</gene>
<comment type="similarity">
    <text evidence="2">Belongs to the synaptotagmin family.</text>
</comment>
<evidence type="ECO:0000256" key="1">
    <source>
        <dbReference type="ARBA" id="ARBA00004167"/>
    </source>
</evidence>
<evidence type="ECO:0000256" key="6">
    <source>
        <dbReference type="ARBA" id="ARBA00022737"/>
    </source>
</evidence>
<feature type="transmembrane region" description="Helical" evidence="12">
    <location>
        <begin position="76"/>
        <end position="102"/>
    </location>
</feature>
<keyword evidence="11 12" id="KW-0472">Membrane</keyword>
<keyword evidence="7" id="KW-0106">Calcium</keyword>
<dbReference type="SMART" id="SM00239">
    <property type="entry name" value="C2"/>
    <property type="match status" value="2"/>
</dbReference>
<dbReference type="EMBL" id="JAUHHV010000007">
    <property type="protein sequence ID" value="KAK1419637.1"/>
    <property type="molecule type" value="Genomic_DNA"/>
</dbReference>
<keyword evidence="6" id="KW-0677">Repeat</keyword>
<keyword evidence="8 12" id="KW-1133">Transmembrane helix</keyword>
<dbReference type="Pfam" id="PF17047">
    <property type="entry name" value="SMP_LBD"/>
    <property type="match status" value="1"/>
</dbReference>
<evidence type="ECO:0000259" key="13">
    <source>
        <dbReference type="PROSITE" id="PS50004"/>
    </source>
</evidence>
<evidence type="ECO:0000256" key="9">
    <source>
        <dbReference type="ARBA" id="ARBA00023055"/>
    </source>
</evidence>
<evidence type="ECO:0000259" key="14">
    <source>
        <dbReference type="PROSITE" id="PS51847"/>
    </source>
</evidence>
<evidence type="ECO:0000256" key="12">
    <source>
        <dbReference type="SAM" id="Phobius"/>
    </source>
</evidence>
<comment type="caution">
    <text evidence="15">The sequence shown here is derived from an EMBL/GenBank/DDBJ whole genome shotgun (WGS) entry which is preliminary data.</text>
</comment>
<dbReference type="GO" id="GO:0006869">
    <property type="term" value="P:lipid transport"/>
    <property type="evidence" value="ECO:0007669"/>
    <property type="project" value="UniProtKB-KW"/>
</dbReference>
<dbReference type="PROSITE" id="PS50004">
    <property type="entry name" value="C2"/>
    <property type="match status" value="2"/>
</dbReference>
<evidence type="ECO:0000313" key="16">
    <source>
        <dbReference type="Proteomes" id="UP001229421"/>
    </source>
</evidence>
<keyword evidence="9" id="KW-0445">Lipid transport</keyword>
<evidence type="ECO:0000256" key="4">
    <source>
        <dbReference type="ARBA" id="ARBA00022692"/>
    </source>
</evidence>
<evidence type="ECO:0000256" key="8">
    <source>
        <dbReference type="ARBA" id="ARBA00022989"/>
    </source>
</evidence>
<feature type="domain" description="C2" evidence="13">
    <location>
        <begin position="317"/>
        <end position="440"/>
    </location>
</feature>
<dbReference type="PANTHER" id="PTHR10774:SF62">
    <property type="entry name" value="SYNAPTOTAGMIN-3"/>
    <property type="match status" value="1"/>
</dbReference>
<dbReference type="CDD" id="cd00030">
    <property type="entry name" value="C2"/>
    <property type="match status" value="2"/>
</dbReference>
<proteinExistence type="inferred from homology"/>
<dbReference type="InterPro" id="IPR039010">
    <property type="entry name" value="Synaptotagmin_SMP"/>
</dbReference>
<dbReference type="SUPFAM" id="SSF49562">
    <property type="entry name" value="C2 domain (Calcium/lipid-binding domain, CaLB)"/>
    <property type="match status" value="2"/>
</dbReference>
<dbReference type="GO" id="GO:0046872">
    <property type="term" value="F:metal ion binding"/>
    <property type="evidence" value="ECO:0007669"/>
    <property type="project" value="UniProtKB-KW"/>
</dbReference>
<feature type="domain" description="SMP-LTD" evidence="14">
    <location>
        <begin position="142"/>
        <end position="326"/>
    </location>
</feature>
<evidence type="ECO:0000256" key="3">
    <source>
        <dbReference type="ARBA" id="ARBA00022448"/>
    </source>
</evidence>
<accession>A0AAD8KFQ3</accession>
<evidence type="ECO:0000256" key="7">
    <source>
        <dbReference type="ARBA" id="ARBA00022837"/>
    </source>
</evidence>
<dbReference type="FunFam" id="2.60.40.150:FF:000102">
    <property type="entry name" value="Synaptotagmin-2 isoform A"/>
    <property type="match status" value="1"/>
</dbReference>
<dbReference type="GO" id="GO:0008289">
    <property type="term" value="F:lipid binding"/>
    <property type="evidence" value="ECO:0007669"/>
    <property type="project" value="UniProtKB-KW"/>
</dbReference>
<dbReference type="FunFam" id="2.60.40.150:FF:000066">
    <property type="entry name" value="Extended synaptotagmin-2"/>
    <property type="match status" value="1"/>
</dbReference>
<feature type="domain" description="C2" evidence="13">
    <location>
        <begin position="483"/>
        <end position="600"/>
    </location>
</feature>
<keyword evidence="5" id="KW-0479">Metal-binding</keyword>